<keyword evidence="11" id="KW-0460">Magnesium</keyword>
<comment type="subunit">
    <text evidence="11">Monomer.</text>
</comment>
<dbReference type="HAMAP" id="MF_00109">
    <property type="entry name" value="Shikimate_kinase"/>
    <property type="match status" value="1"/>
</dbReference>
<evidence type="ECO:0000256" key="8">
    <source>
        <dbReference type="ARBA" id="ARBA00022840"/>
    </source>
</evidence>
<dbReference type="CDD" id="cd00464">
    <property type="entry name" value="SK"/>
    <property type="match status" value="1"/>
</dbReference>
<dbReference type="InterPro" id="IPR027417">
    <property type="entry name" value="P-loop_NTPase"/>
</dbReference>
<evidence type="ECO:0000256" key="7">
    <source>
        <dbReference type="ARBA" id="ARBA00022777"/>
    </source>
</evidence>
<evidence type="ECO:0000256" key="1">
    <source>
        <dbReference type="ARBA" id="ARBA00004842"/>
    </source>
</evidence>
<reference evidence="13" key="1">
    <citation type="journal article" date="2019" name="Int. J. Syst. Evol. Microbiol.">
        <title>The Global Catalogue of Microorganisms (GCM) 10K type strain sequencing project: providing services to taxonomists for standard genome sequencing and annotation.</title>
        <authorList>
            <consortium name="The Broad Institute Genomics Platform"/>
            <consortium name="The Broad Institute Genome Sequencing Center for Infectious Disease"/>
            <person name="Wu L."/>
            <person name="Ma J."/>
        </authorList>
    </citation>
    <scope>NUCLEOTIDE SEQUENCE [LARGE SCALE GENOMIC DNA]</scope>
    <source>
        <strain evidence="13">CCUG 50754</strain>
    </source>
</reference>
<keyword evidence="7 11" id="KW-0418">Kinase</keyword>
<sequence>MGAGKTSIGRRVARATDLSFTDSDAVIVREHGPIDEIFRAHGEAHFRSIERAVVAECLADRGVVSLGGGAVLDPATQRALTDHRVVLLTVHPRVVAGRIRHSSRPLLNGPDALERWTSIYEQRRPVYESLADVTFDTSSGPLSDVVTAIADWVRSTEGTS</sequence>
<feature type="binding site" evidence="11">
    <location>
        <position position="68"/>
    </location>
    <ligand>
        <name>substrate</name>
    </ligand>
</feature>
<dbReference type="GO" id="GO:0016301">
    <property type="term" value="F:kinase activity"/>
    <property type="evidence" value="ECO:0007669"/>
    <property type="project" value="UniProtKB-KW"/>
</dbReference>
<comment type="similarity">
    <text evidence="2 11">Belongs to the shikimate kinase family.</text>
</comment>
<name>A0ABW2ZSC9_9MICO</name>
<comment type="caution">
    <text evidence="11">Lacks conserved residue(s) required for the propagation of feature annotation.</text>
</comment>
<organism evidence="12 13">
    <name type="scientific">Microbacterium koreense</name>
    <dbReference type="NCBI Taxonomy" id="323761"/>
    <lineage>
        <taxon>Bacteria</taxon>
        <taxon>Bacillati</taxon>
        <taxon>Actinomycetota</taxon>
        <taxon>Actinomycetes</taxon>
        <taxon>Micrococcales</taxon>
        <taxon>Microbacteriaceae</taxon>
        <taxon>Microbacterium</taxon>
    </lineage>
</organism>
<dbReference type="EMBL" id="JBHTIM010000001">
    <property type="protein sequence ID" value="MFD0781567.1"/>
    <property type="molecule type" value="Genomic_DNA"/>
</dbReference>
<evidence type="ECO:0000256" key="4">
    <source>
        <dbReference type="ARBA" id="ARBA00022605"/>
    </source>
</evidence>
<feature type="binding site" evidence="11">
    <location>
        <position position="123"/>
    </location>
    <ligand>
        <name>substrate</name>
    </ligand>
</feature>
<evidence type="ECO:0000256" key="10">
    <source>
        <dbReference type="ARBA" id="ARBA00048567"/>
    </source>
</evidence>
<comment type="catalytic activity">
    <reaction evidence="10 11">
        <text>shikimate + ATP = 3-phosphoshikimate + ADP + H(+)</text>
        <dbReference type="Rhea" id="RHEA:13121"/>
        <dbReference type="ChEBI" id="CHEBI:15378"/>
        <dbReference type="ChEBI" id="CHEBI:30616"/>
        <dbReference type="ChEBI" id="CHEBI:36208"/>
        <dbReference type="ChEBI" id="CHEBI:145989"/>
        <dbReference type="ChEBI" id="CHEBI:456216"/>
        <dbReference type="EC" id="2.7.1.71"/>
    </reaction>
</comment>
<keyword evidence="4 11" id="KW-0028">Amino-acid biosynthesis</keyword>
<keyword evidence="6 11" id="KW-0547">Nucleotide-binding</keyword>
<keyword evidence="8 11" id="KW-0067">ATP-binding</keyword>
<evidence type="ECO:0000256" key="3">
    <source>
        <dbReference type="ARBA" id="ARBA00012154"/>
    </source>
</evidence>
<keyword evidence="11" id="KW-0479">Metal-binding</keyword>
<dbReference type="InterPro" id="IPR000623">
    <property type="entry name" value="Shikimate_kinase/TSH1"/>
</dbReference>
<evidence type="ECO:0000256" key="2">
    <source>
        <dbReference type="ARBA" id="ARBA00006997"/>
    </source>
</evidence>
<dbReference type="InterPro" id="IPR023000">
    <property type="entry name" value="Shikimate_kinase_CS"/>
</dbReference>
<comment type="function">
    <text evidence="11">Catalyzes the specific phosphorylation of the 3-hydroxyl group of shikimic acid using ATP as a cosubstrate.</text>
</comment>
<dbReference type="Proteomes" id="UP001597042">
    <property type="component" value="Unassembled WGS sequence"/>
</dbReference>
<keyword evidence="5 11" id="KW-0808">Transferase</keyword>
<proteinExistence type="inferred from homology"/>
<feature type="binding site" evidence="11">
    <location>
        <begin position="2"/>
        <end position="7"/>
    </location>
    <ligand>
        <name>ATP</name>
        <dbReference type="ChEBI" id="CHEBI:30616"/>
    </ligand>
</feature>
<dbReference type="PRINTS" id="PR01100">
    <property type="entry name" value="SHIKIMTKNASE"/>
</dbReference>
<keyword evidence="9 11" id="KW-0057">Aromatic amino acid biosynthesis</keyword>
<keyword evidence="13" id="KW-1185">Reference proteome</keyword>
<feature type="binding site" evidence="11">
    <location>
        <position position="6"/>
    </location>
    <ligand>
        <name>Mg(2+)</name>
        <dbReference type="ChEBI" id="CHEBI:18420"/>
    </ligand>
</feature>
<feature type="binding site" evidence="11">
    <location>
        <position position="104"/>
    </location>
    <ligand>
        <name>ATP</name>
        <dbReference type="ChEBI" id="CHEBI:30616"/>
    </ligand>
</feature>
<feature type="binding site" evidence="11">
    <location>
        <position position="24"/>
    </location>
    <ligand>
        <name>substrate</name>
    </ligand>
</feature>
<comment type="pathway">
    <text evidence="1 11">Metabolic intermediate biosynthesis; chorismate biosynthesis; chorismate from D-erythrose 4-phosphate and phosphoenolpyruvate: step 5/7.</text>
</comment>
<evidence type="ECO:0000256" key="11">
    <source>
        <dbReference type="HAMAP-Rule" id="MF_00109"/>
    </source>
</evidence>
<dbReference type="PROSITE" id="PS01128">
    <property type="entry name" value="SHIKIMATE_KINASE"/>
    <property type="match status" value="1"/>
</dbReference>
<feature type="binding site" evidence="11">
    <location>
        <position position="47"/>
    </location>
    <ligand>
        <name>substrate</name>
    </ligand>
</feature>
<evidence type="ECO:0000256" key="5">
    <source>
        <dbReference type="ARBA" id="ARBA00022679"/>
    </source>
</evidence>
<dbReference type="SUPFAM" id="SSF52540">
    <property type="entry name" value="P-loop containing nucleoside triphosphate hydrolases"/>
    <property type="match status" value="1"/>
</dbReference>
<dbReference type="Gene3D" id="3.40.50.300">
    <property type="entry name" value="P-loop containing nucleotide triphosphate hydrolases"/>
    <property type="match status" value="1"/>
</dbReference>
<keyword evidence="11" id="KW-0963">Cytoplasm</keyword>
<evidence type="ECO:0000256" key="9">
    <source>
        <dbReference type="ARBA" id="ARBA00023141"/>
    </source>
</evidence>
<evidence type="ECO:0000313" key="12">
    <source>
        <dbReference type="EMBL" id="MFD0781567.1"/>
    </source>
</evidence>
<protein>
    <recommendedName>
        <fullName evidence="3 11">Shikimate kinase</fullName>
        <shortName evidence="11">SK</shortName>
        <ecNumber evidence="3 11">2.7.1.71</ecNumber>
    </recommendedName>
</protein>
<gene>
    <name evidence="11" type="primary">aroK</name>
    <name evidence="12" type="ORF">ACFQZV_09720</name>
</gene>
<comment type="subcellular location">
    <subcellularLocation>
        <location evidence="11">Cytoplasm</location>
    </subcellularLocation>
</comment>
<comment type="cofactor">
    <cofactor evidence="11">
        <name>Mg(2+)</name>
        <dbReference type="ChEBI" id="CHEBI:18420"/>
    </cofactor>
    <text evidence="11">Binds 1 Mg(2+) ion per subunit.</text>
</comment>
<evidence type="ECO:0000256" key="6">
    <source>
        <dbReference type="ARBA" id="ARBA00022741"/>
    </source>
</evidence>
<dbReference type="PANTHER" id="PTHR21087">
    <property type="entry name" value="SHIKIMATE KINASE"/>
    <property type="match status" value="1"/>
</dbReference>
<dbReference type="RefSeq" id="WP_378749704.1">
    <property type="nucleotide sequence ID" value="NZ_JBHSSV010000001.1"/>
</dbReference>
<dbReference type="EC" id="2.7.1.71" evidence="3 11"/>
<dbReference type="PANTHER" id="PTHR21087:SF16">
    <property type="entry name" value="SHIKIMATE KINASE 1, CHLOROPLASTIC"/>
    <property type="match status" value="1"/>
</dbReference>
<evidence type="ECO:0000313" key="13">
    <source>
        <dbReference type="Proteomes" id="UP001597042"/>
    </source>
</evidence>
<dbReference type="Pfam" id="PF01202">
    <property type="entry name" value="SKI"/>
    <property type="match status" value="1"/>
</dbReference>
<dbReference type="InterPro" id="IPR031322">
    <property type="entry name" value="Shikimate/glucono_kinase"/>
</dbReference>
<comment type="caution">
    <text evidence="12">The sequence shown here is derived from an EMBL/GenBank/DDBJ whole genome shotgun (WGS) entry which is preliminary data.</text>
</comment>
<accession>A0ABW2ZSC9</accession>